<evidence type="ECO:0000256" key="1">
    <source>
        <dbReference type="ARBA" id="ARBA00001936"/>
    </source>
</evidence>
<dbReference type="Proteomes" id="UP001321249">
    <property type="component" value="Unassembled WGS sequence"/>
</dbReference>
<evidence type="ECO:0000256" key="3">
    <source>
        <dbReference type="ARBA" id="ARBA00022723"/>
    </source>
</evidence>
<evidence type="ECO:0000256" key="2">
    <source>
        <dbReference type="ARBA" id="ARBA00001946"/>
    </source>
</evidence>
<reference evidence="10 11" key="1">
    <citation type="submission" date="2019-11" db="EMBL/GenBank/DDBJ databases">
        <authorList>
            <person name="Cho J.-C."/>
        </authorList>
    </citation>
    <scope>NUCLEOTIDE SEQUENCE [LARGE SCALE GENOMIC DNA]</scope>
    <source>
        <strain evidence="9 10">JH1073</strain>
        <strain evidence="8 11">JH702</strain>
    </source>
</reference>
<keyword evidence="10" id="KW-1185">Reference proteome</keyword>
<gene>
    <name evidence="8" type="ORF">GKO46_01420</name>
    <name evidence="9" type="ORF">GKO48_07805</name>
</gene>
<dbReference type="PANTHER" id="PTHR12992:SF11">
    <property type="entry name" value="MITOCHONDRIAL COENZYME A DIPHOSPHATASE NUDT8"/>
    <property type="match status" value="1"/>
</dbReference>
<dbReference type="GO" id="GO:0046872">
    <property type="term" value="F:metal ion binding"/>
    <property type="evidence" value="ECO:0007669"/>
    <property type="project" value="UniProtKB-KW"/>
</dbReference>
<evidence type="ECO:0000256" key="6">
    <source>
        <dbReference type="ARBA" id="ARBA00023211"/>
    </source>
</evidence>
<feature type="domain" description="Nudix hydrolase" evidence="7">
    <location>
        <begin position="65"/>
        <end position="198"/>
    </location>
</feature>
<dbReference type="InterPro" id="IPR045121">
    <property type="entry name" value="CoAse"/>
</dbReference>
<dbReference type="AlphaFoldDB" id="A0AAJ5ZIV4"/>
<dbReference type="SUPFAM" id="SSF55811">
    <property type="entry name" value="Nudix"/>
    <property type="match status" value="1"/>
</dbReference>
<keyword evidence="3" id="KW-0479">Metal-binding</keyword>
<dbReference type="PANTHER" id="PTHR12992">
    <property type="entry name" value="NUDIX HYDROLASE"/>
    <property type="match status" value="1"/>
</dbReference>
<organism evidence="9 10">
    <name type="scientific">Candidatus Lucifugimonas marina</name>
    <dbReference type="NCBI Taxonomy" id="3038979"/>
    <lineage>
        <taxon>Bacteria</taxon>
        <taxon>Bacillati</taxon>
        <taxon>Chloroflexota</taxon>
        <taxon>Dehalococcoidia</taxon>
        <taxon>SAR202 cluster</taxon>
        <taxon>Candidatus Lucifugimonadales</taxon>
        <taxon>Candidatus Lucifugimonadaceae</taxon>
        <taxon>Candidatus Lucifugimonas</taxon>
    </lineage>
</organism>
<dbReference type="InterPro" id="IPR000086">
    <property type="entry name" value="NUDIX_hydrolase_dom"/>
</dbReference>
<dbReference type="PROSITE" id="PS51462">
    <property type="entry name" value="NUDIX"/>
    <property type="match status" value="1"/>
</dbReference>
<evidence type="ECO:0000259" key="7">
    <source>
        <dbReference type="PROSITE" id="PS51462"/>
    </source>
</evidence>
<dbReference type="CDD" id="cd03426">
    <property type="entry name" value="NUDIX_CoAse_Nudt7"/>
    <property type="match status" value="1"/>
</dbReference>
<comment type="cofactor">
    <cofactor evidence="1">
        <name>Mn(2+)</name>
        <dbReference type="ChEBI" id="CHEBI:29035"/>
    </cofactor>
</comment>
<reference evidence="9" key="2">
    <citation type="journal article" date="2023" name="Nat. Commun.">
        <title>Cultivation of marine bacteria of the SAR202 clade.</title>
        <authorList>
            <person name="Lim Y."/>
            <person name="Seo J.H."/>
            <person name="Giovannoni S.J."/>
            <person name="Kang I."/>
            <person name="Cho J.C."/>
        </authorList>
    </citation>
    <scope>NUCLEOTIDE SEQUENCE</scope>
    <source>
        <strain evidence="9">JH1073</strain>
    </source>
</reference>
<dbReference type="Pfam" id="PF00293">
    <property type="entry name" value="NUDIX"/>
    <property type="match status" value="1"/>
</dbReference>
<dbReference type="InterPro" id="IPR015797">
    <property type="entry name" value="NUDIX_hydrolase-like_dom_sf"/>
</dbReference>
<comment type="cofactor">
    <cofactor evidence="2">
        <name>Mg(2+)</name>
        <dbReference type="ChEBI" id="CHEBI:18420"/>
    </cofactor>
</comment>
<evidence type="ECO:0000313" key="9">
    <source>
        <dbReference type="EMBL" id="WFG39526.1"/>
    </source>
</evidence>
<dbReference type="Proteomes" id="UP001219901">
    <property type="component" value="Chromosome"/>
</dbReference>
<evidence type="ECO:0000313" key="11">
    <source>
        <dbReference type="Proteomes" id="UP001321249"/>
    </source>
</evidence>
<protein>
    <submittedName>
        <fullName evidence="9">NUDIX domain-containing protein</fullName>
    </submittedName>
</protein>
<evidence type="ECO:0000256" key="4">
    <source>
        <dbReference type="ARBA" id="ARBA00022801"/>
    </source>
</evidence>
<name>A0AAJ5ZIV4_9CHLR</name>
<evidence type="ECO:0000313" key="8">
    <source>
        <dbReference type="EMBL" id="MDG0865733.1"/>
    </source>
</evidence>
<keyword evidence="5" id="KW-0460">Magnesium</keyword>
<sequence length="230" mass="25190">MAATSVPGIGNLGYHRRSSGSAQHRRGCYFDLRVNTVVNTKTLTINRLETTLRSYSGKQHEAEGSSPPAAVSVLFNITNGEPCVVMIKRAETLRHHSGQWAFPGGMIEESDDSAMHAALRETNEELGIASSDIDIWCQMPPVDTSTGFEVWPYAGRVADGIELTPEEAEVAEVVNVPVRVFIEEVSKRTITVVRQGTTRKLTAYAYEDRIIWGASARIIANTINIVMNAA</sequence>
<accession>A0AAJ5ZIV4</accession>
<evidence type="ECO:0000256" key="5">
    <source>
        <dbReference type="ARBA" id="ARBA00022842"/>
    </source>
</evidence>
<keyword evidence="4" id="KW-0378">Hydrolase</keyword>
<dbReference type="Gene3D" id="3.90.79.10">
    <property type="entry name" value="Nucleoside Triphosphate Pyrophosphohydrolase"/>
    <property type="match status" value="1"/>
</dbReference>
<proteinExistence type="predicted"/>
<dbReference type="EMBL" id="WMBE01000001">
    <property type="protein sequence ID" value="MDG0865733.1"/>
    <property type="molecule type" value="Genomic_DNA"/>
</dbReference>
<dbReference type="GO" id="GO:0010945">
    <property type="term" value="F:coenzyme A diphosphatase activity"/>
    <property type="evidence" value="ECO:0007669"/>
    <property type="project" value="InterPro"/>
</dbReference>
<reference evidence="10" key="3">
    <citation type="submission" date="2023-06" db="EMBL/GenBank/DDBJ databases">
        <title>Pangenomics reveal diversification of enzyme families and niche specialization in globally abundant SAR202 bacteria.</title>
        <authorList>
            <person name="Saw J.H.W."/>
        </authorList>
    </citation>
    <scope>NUCLEOTIDE SEQUENCE [LARGE SCALE GENOMIC DNA]</scope>
    <source>
        <strain evidence="10">JH1073</strain>
    </source>
</reference>
<evidence type="ECO:0000313" key="10">
    <source>
        <dbReference type="Proteomes" id="UP001219901"/>
    </source>
</evidence>
<dbReference type="EMBL" id="CP046147">
    <property type="protein sequence ID" value="WFG39526.1"/>
    <property type="molecule type" value="Genomic_DNA"/>
</dbReference>
<keyword evidence="6" id="KW-0464">Manganese</keyword>